<dbReference type="SUPFAM" id="SSF51717">
    <property type="entry name" value="Dihydropteroate synthetase-like"/>
    <property type="match status" value="1"/>
</dbReference>
<dbReference type="InterPro" id="IPR000550">
    <property type="entry name" value="Hppk"/>
</dbReference>
<evidence type="ECO:0000313" key="19">
    <source>
        <dbReference type="Proteomes" id="UP001152885"/>
    </source>
</evidence>
<keyword evidence="15" id="KW-0511">Multifunctional enzyme</keyword>
<dbReference type="NCBIfam" id="TIGR01498">
    <property type="entry name" value="folK"/>
    <property type="match status" value="1"/>
</dbReference>
<sequence>MFNDIVFTKDISCFAVTGKDAWMRPNPQPIQISVYLKTNFHKASLSDNLKYSINYAILTRNITDFMKLNEHKNFKNLTNIAESISQICLDKFNGGGGGDIVKVLIKSPKSEIRAENVECIINRNNLGNINPLNVFKVNKLRLLTIIGVFTFERLKKQIVDIDLTFTIKDETNLMIHSTIEDIITFVENSNFKTVEALVFKIGQLIYQDNRNRGIQDVNVEVTKINAFNHVEGVGVSSLMTIDSFKDSKPITFRKETKLFNMPVEDIVNDYRGYHTAYIAFGSNDGNQIENITTALKLLEQNNISIESTSSLYISKPMYYLNQPDFFNGVIKVNFKDLSPHELLKICKYIEYDQLNRIKKFDNGPRSIDLDIILYDNLQINHDDLIIPHKLMLEREFVLQPLCELLPPDQLHPISSESFHDHLKQLLNNKLIDDQNSNLLQYVPIPKLSLSKNILKFDQTNFKSPTLIMGILNMTPDSFSDGGKFFNNKLDDIVKQTEVMVDQGCQILDIGGVSTRPGSVEPSEEDELNRIVPLVERLRSTSKFNETLISIDTYRSKVAEESLKAGADIINDISMGLYDNKIFDIVAKYNCPYIMNHTRGSAKTMSNLTQYDSNTNDDIIEFNIDPKKGQQENLLPQDEKNLLNGVSRELSLQIFKAMKAGVRKWQIILDPGIGFAKNSTQNFQIIKNASFFKKYSIQYNVDDKHKYLSFNGMCLLIGTSRKKFLGALTHKDIPSDRLMETAATVTSCIQQNTDIVRIHDIKEIKDTVTISDAIYKSVY</sequence>
<evidence type="ECO:0000256" key="7">
    <source>
        <dbReference type="ARBA" id="ARBA00009951"/>
    </source>
</evidence>
<dbReference type="AlphaFoldDB" id="A0A9W4TYG9"/>
<dbReference type="NCBIfam" id="TIGR00526">
    <property type="entry name" value="folB_dom"/>
    <property type="match status" value="2"/>
</dbReference>
<evidence type="ECO:0000256" key="14">
    <source>
        <dbReference type="ARBA" id="ARBA00022909"/>
    </source>
</evidence>
<keyword evidence="12 16" id="KW-0067">ATP-binding</keyword>
<accession>A0A9W4TYG9</accession>
<keyword evidence="19" id="KW-1185">Reference proteome</keyword>
<evidence type="ECO:0000256" key="4">
    <source>
        <dbReference type="ARBA" id="ARBA00004763"/>
    </source>
</evidence>
<dbReference type="SUPFAM" id="SSF55620">
    <property type="entry name" value="Tetrahydrobiopterin biosynthesis enzymes-like"/>
    <property type="match status" value="2"/>
</dbReference>
<protein>
    <recommendedName>
        <fullName evidence="16">Folic acid synthesis protein fol1</fullName>
    </recommendedName>
</protein>
<dbReference type="Pfam" id="PF02152">
    <property type="entry name" value="FolB"/>
    <property type="match status" value="2"/>
</dbReference>
<dbReference type="InterPro" id="IPR011005">
    <property type="entry name" value="Dihydropteroate_synth-like_sf"/>
</dbReference>
<evidence type="ECO:0000256" key="8">
    <source>
        <dbReference type="ARBA" id="ARBA00022679"/>
    </source>
</evidence>
<evidence type="ECO:0000256" key="10">
    <source>
        <dbReference type="ARBA" id="ARBA00022741"/>
    </source>
</evidence>
<dbReference type="GO" id="GO:0046872">
    <property type="term" value="F:metal ion binding"/>
    <property type="evidence" value="ECO:0007669"/>
    <property type="project" value="UniProtKB-UniRule"/>
</dbReference>
<dbReference type="InterPro" id="IPR006390">
    <property type="entry name" value="DHP_synth_dom"/>
</dbReference>
<evidence type="ECO:0000256" key="16">
    <source>
        <dbReference type="PIRNR" id="PIRNR000741"/>
    </source>
</evidence>
<keyword evidence="9 16" id="KW-0479">Metal-binding</keyword>
<dbReference type="Gene3D" id="3.30.70.560">
    <property type="entry name" value="7,8-Dihydro-6-hydroxymethylpterin-pyrophosphokinase HPPK"/>
    <property type="match status" value="1"/>
</dbReference>
<evidence type="ECO:0000313" key="18">
    <source>
        <dbReference type="EMBL" id="CAI5759968.1"/>
    </source>
</evidence>
<comment type="caution">
    <text evidence="18">The sequence shown here is derived from an EMBL/GenBank/DDBJ whole genome shotgun (WGS) entry which is preliminary data.</text>
</comment>
<dbReference type="GO" id="GO:0003848">
    <property type="term" value="F:2-amino-4-hydroxy-6-hydroxymethyldihydropteridine diphosphokinase activity"/>
    <property type="evidence" value="ECO:0007669"/>
    <property type="project" value="UniProtKB-UniRule"/>
</dbReference>
<dbReference type="Gene3D" id="3.30.1130.10">
    <property type="match status" value="2"/>
</dbReference>
<dbReference type="FunFam" id="3.20.20.20:FF:000014">
    <property type="entry name" value="Folic acid synthesis protein fol1"/>
    <property type="match status" value="1"/>
</dbReference>
<keyword evidence="11 16" id="KW-0418">Kinase</keyword>
<dbReference type="InterPro" id="IPR000489">
    <property type="entry name" value="Pterin-binding_dom"/>
</dbReference>
<dbReference type="PIRSF" id="PIRSF000741">
    <property type="entry name" value="Folic_acid_synth"/>
    <property type="match status" value="1"/>
</dbReference>
<comment type="similarity">
    <text evidence="7 16">In the C-terminal section; belongs to the DHPS family.</text>
</comment>
<dbReference type="PROSITE" id="PS00794">
    <property type="entry name" value="HPPK"/>
    <property type="match status" value="1"/>
</dbReference>
<comment type="catalytic activity">
    <reaction evidence="2">
        <text>6-hydroxymethyl-7,8-dihydropterin + ATP = (7,8-dihydropterin-6-yl)methyl diphosphate + AMP + H(+)</text>
        <dbReference type="Rhea" id="RHEA:11412"/>
        <dbReference type="ChEBI" id="CHEBI:15378"/>
        <dbReference type="ChEBI" id="CHEBI:30616"/>
        <dbReference type="ChEBI" id="CHEBI:44841"/>
        <dbReference type="ChEBI" id="CHEBI:72950"/>
        <dbReference type="ChEBI" id="CHEBI:456215"/>
        <dbReference type="EC" id="2.7.6.3"/>
    </reaction>
</comment>
<keyword evidence="13 16" id="KW-0460">Magnesium</keyword>
<comment type="pathway">
    <text evidence="4">Cofactor biosynthesis; tetrahydrofolate biosynthesis; 7,8-dihydrofolate from 2-amino-4-hydroxy-6-hydroxymethyl-7,8-dihydropteridine diphosphate and 4-aminobenzoate: step 1/2.</text>
</comment>
<dbReference type="InterPro" id="IPR045031">
    <property type="entry name" value="DHP_synth-like"/>
</dbReference>
<dbReference type="OrthoDB" id="615426at2759"/>
<name>A0A9W4TYG9_9ASCO</name>
<dbReference type="PANTHER" id="PTHR20941">
    <property type="entry name" value="FOLATE SYNTHESIS PROTEINS"/>
    <property type="match status" value="1"/>
</dbReference>
<comment type="pathway">
    <text evidence="5">Cofactor biosynthesis; tetrahydrofolate biosynthesis; 2-amino-4-hydroxy-6-hydroxymethyl-7,8-dihydropteridine diphosphate from 7,8-dihydroneopterin triphosphate: step 4/4.</text>
</comment>
<dbReference type="PROSITE" id="PS50972">
    <property type="entry name" value="PTERIN_BINDING"/>
    <property type="match status" value="1"/>
</dbReference>
<dbReference type="SMART" id="SM00905">
    <property type="entry name" value="FolB"/>
    <property type="match status" value="2"/>
</dbReference>
<comment type="catalytic activity">
    <reaction evidence="1">
        <text>(7,8-dihydropterin-6-yl)methyl diphosphate + 4-aminobenzoate = 7,8-dihydropteroate + diphosphate</text>
        <dbReference type="Rhea" id="RHEA:19949"/>
        <dbReference type="ChEBI" id="CHEBI:17836"/>
        <dbReference type="ChEBI" id="CHEBI:17839"/>
        <dbReference type="ChEBI" id="CHEBI:33019"/>
        <dbReference type="ChEBI" id="CHEBI:72950"/>
        <dbReference type="EC" id="2.5.1.15"/>
    </reaction>
</comment>
<dbReference type="Pfam" id="PF01288">
    <property type="entry name" value="HPPK"/>
    <property type="match status" value="1"/>
</dbReference>
<comment type="similarity">
    <text evidence="6 16">In the N-terminal section; belongs to the DHNA family.</text>
</comment>
<reference evidence="18" key="1">
    <citation type="submission" date="2022-12" db="EMBL/GenBank/DDBJ databases">
        <authorList>
            <person name="Brejova B."/>
        </authorList>
    </citation>
    <scope>NUCLEOTIDE SEQUENCE</scope>
</reference>
<evidence type="ECO:0000256" key="15">
    <source>
        <dbReference type="ARBA" id="ARBA00023268"/>
    </source>
</evidence>
<evidence type="ECO:0000256" key="2">
    <source>
        <dbReference type="ARBA" id="ARBA00000198"/>
    </source>
</evidence>
<comment type="similarity">
    <text evidence="16">In the central section; belongs to the HPPK family.</text>
</comment>
<evidence type="ECO:0000256" key="1">
    <source>
        <dbReference type="ARBA" id="ARBA00000012"/>
    </source>
</evidence>
<dbReference type="GO" id="GO:0046654">
    <property type="term" value="P:tetrahydrofolate biosynthetic process"/>
    <property type="evidence" value="ECO:0007669"/>
    <property type="project" value="UniProtKB-UniRule"/>
</dbReference>
<dbReference type="PANTHER" id="PTHR20941:SF1">
    <property type="entry name" value="FOLIC ACID SYNTHESIS PROTEIN FOL1"/>
    <property type="match status" value="1"/>
</dbReference>
<evidence type="ECO:0000256" key="11">
    <source>
        <dbReference type="ARBA" id="ARBA00022777"/>
    </source>
</evidence>
<dbReference type="InterPro" id="IPR035907">
    <property type="entry name" value="Hppk_sf"/>
</dbReference>
<dbReference type="GO" id="GO:0004156">
    <property type="term" value="F:dihydropteroate synthase activity"/>
    <property type="evidence" value="ECO:0007669"/>
    <property type="project" value="UniProtKB-UniRule"/>
</dbReference>
<dbReference type="GO" id="GO:0046656">
    <property type="term" value="P:folic acid biosynthetic process"/>
    <property type="evidence" value="ECO:0007669"/>
    <property type="project" value="UniProtKB-UniRule"/>
</dbReference>
<keyword evidence="10 16" id="KW-0547">Nucleotide-binding</keyword>
<dbReference type="GO" id="GO:0004150">
    <property type="term" value="F:dihydroneopterin aldolase activity"/>
    <property type="evidence" value="ECO:0007669"/>
    <property type="project" value="UniProtKB-UniRule"/>
</dbReference>
<keyword evidence="8 16" id="KW-0808">Transferase</keyword>
<evidence type="ECO:0000256" key="12">
    <source>
        <dbReference type="ARBA" id="ARBA00022840"/>
    </source>
</evidence>
<dbReference type="Pfam" id="PF00809">
    <property type="entry name" value="Pterin_bind"/>
    <property type="match status" value="1"/>
</dbReference>
<evidence type="ECO:0000256" key="6">
    <source>
        <dbReference type="ARBA" id="ARBA00009640"/>
    </source>
</evidence>
<dbReference type="InterPro" id="IPR016261">
    <property type="entry name" value="Folic_acid_synth"/>
</dbReference>
<evidence type="ECO:0000256" key="5">
    <source>
        <dbReference type="ARBA" id="ARBA00005051"/>
    </source>
</evidence>
<dbReference type="GO" id="GO:0005524">
    <property type="term" value="F:ATP binding"/>
    <property type="evidence" value="ECO:0007669"/>
    <property type="project" value="UniProtKB-UniRule"/>
</dbReference>
<dbReference type="InterPro" id="IPR006157">
    <property type="entry name" value="FolB_dom"/>
</dbReference>
<evidence type="ECO:0000259" key="17">
    <source>
        <dbReference type="PROSITE" id="PS50972"/>
    </source>
</evidence>
<gene>
    <name evidence="18" type="ORF">CANVERA_P4480</name>
</gene>
<dbReference type="CDD" id="cd00483">
    <property type="entry name" value="HPPK"/>
    <property type="match status" value="1"/>
</dbReference>
<dbReference type="PROSITE" id="PS00792">
    <property type="entry name" value="DHPS_1"/>
    <property type="match status" value="1"/>
</dbReference>
<dbReference type="CDD" id="cd00739">
    <property type="entry name" value="DHPS"/>
    <property type="match status" value="1"/>
</dbReference>
<dbReference type="InterPro" id="IPR043133">
    <property type="entry name" value="GTP-CH-I_C/QueF"/>
</dbReference>
<dbReference type="GO" id="GO:0005740">
    <property type="term" value="C:mitochondrial envelope"/>
    <property type="evidence" value="ECO:0007669"/>
    <property type="project" value="TreeGrafter"/>
</dbReference>
<evidence type="ECO:0000256" key="3">
    <source>
        <dbReference type="ARBA" id="ARBA00001946"/>
    </source>
</evidence>
<feature type="domain" description="Pterin-binding" evidence="17">
    <location>
        <begin position="465"/>
        <end position="768"/>
    </location>
</feature>
<dbReference type="SUPFAM" id="SSF55083">
    <property type="entry name" value="6-hydroxymethyl-7,8-dihydropterin pyrophosphokinase, HPPK"/>
    <property type="match status" value="1"/>
</dbReference>
<evidence type="ECO:0000256" key="9">
    <source>
        <dbReference type="ARBA" id="ARBA00022723"/>
    </source>
</evidence>
<organism evidence="18 19">
    <name type="scientific">Candida verbasci</name>
    <dbReference type="NCBI Taxonomy" id="1227364"/>
    <lineage>
        <taxon>Eukaryota</taxon>
        <taxon>Fungi</taxon>
        <taxon>Dikarya</taxon>
        <taxon>Ascomycota</taxon>
        <taxon>Saccharomycotina</taxon>
        <taxon>Pichiomycetes</taxon>
        <taxon>Debaryomycetaceae</taxon>
        <taxon>Candida/Lodderomyces clade</taxon>
        <taxon>Candida</taxon>
    </lineage>
</organism>
<keyword evidence="14 16" id="KW-0289">Folate biosynthesis</keyword>
<dbReference type="Gene3D" id="3.20.20.20">
    <property type="entry name" value="Dihydropteroate synthase-like"/>
    <property type="match status" value="1"/>
</dbReference>
<dbReference type="GO" id="GO:0016301">
    <property type="term" value="F:kinase activity"/>
    <property type="evidence" value="ECO:0007669"/>
    <property type="project" value="UniProtKB-UniRule"/>
</dbReference>
<dbReference type="Proteomes" id="UP001152885">
    <property type="component" value="Unassembled WGS sequence"/>
</dbReference>
<proteinExistence type="inferred from homology"/>
<keyword evidence="16" id="KW-0456">Lyase</keyword>
<comment type="cofactor">
    <cofactor evidence="3 16">
        <name>Mg(2+)</name>
        <dbReference type="ChEBI" id="CHEBI:18420"/>
    </cofactor>
</comment>
<comment type="function">
    <text evidence="16">Catalyzes three sequential steps of tetrahydrofolate biosynthesis.</text>
</comment>
<evidence type="ECO:0000256" key="13">
    <source>
        <dbReference type="ARBA" id="ARBA00022842"/>
    </source>
</evidence>
<dbReference type="EMBL" id="CANTUO010000005">
    <property type="protein sequence ID" value="CAI5759968.1"/>
    <property type="molecule type" value="Genomic_DNA"/>
</dbReference>